<dbReference type="EMBL" id="LANT01000003">
    <property type="protein sequence ID" value="KJV66132.1"/>
    <property type="molecule type" value="Genomic_DNA"/>
</dbReference>
<proteinExistence type="predicted"/>
<protein>
    <submittedName>
        <fullName evidence="1">Uncharacterized protein</fullName>
    </submittedName>
</protein>
<organism evidence="1 2">
    <name type="scientific">Anaplasma phagocytophilum str. NCH-1</name>
    <dbReference type="NCBI Taxonomy" id="1359161"/>
    <lineage>
        <taxon>Bacteria</taxon>
        <taxon>Pseudomonadati</taxon>
        <taxon>Pseudomonadota</taxon>
        <taxon>Alphaproteobacteria</taxon>
        <taxon>Rickettsiales</taxon>
        <taxon>Anaplasmataceae</taxon>
        <taxon>Anaplasma</taxon>
        <taxon>phagocytophilum group</taxon>
    </lineage>
</organism>
<accession>A0A0F3NEM5</accession>
<dbReference type="AlphaFoldDB" id="A0A0F3NEM5"/>
<dbReference type="PATRIC" id="fig|1359161.3.peg.744"/>
<dbReference type="Proteomes" id="UP000033754">
    <property type="component" value="Unassembled WGS sequence"/>
</dbReference>
<gene>
    <name evidence="1" type="ORF">EPHNCH_0658</name>
</gene>
<reference evidence="1 2" key="1">
    <citation type="submission" date="2015-01" db="EMBL/GenBank/DDBJ databases">
        <title>Genome Sequencing of Rickettsiales.</title>
        <authorList>
            <person name="Daugherty S.C."/>
            <person name="Su Q."/>
            <person name="Abolude K."/>
            <person name="Beier-Sexton M."/>
            <person name="Carlyon J.A."/>
            <person name="Carter R."/>
            <person name="Day N.P."/>
            <person name="Dumler S.J."/>
            <person name="Dyachenko V."/>
            <person name="Godinez A."/>
            <person name="Kurtti T.J."/>
            <person name="Lichay M."/>
            <person name="Mullins K.E."/>
            <person name="Ott S."/>
            <person name="Pappas-Brown V."/>
            <person name="Paris D.H."/>
            <person name="Patel P."/>
            <person name="Richards A.L."/>
            <person name="Sadzewicz L."/>
            <person name="Sears K."/>
            <person name="Seidman D."/>
            <person name="Sengamalay N."/>
            <person name="Stenos J."/>
            <person name="Tallon L.J."/>
            <person name="Vincent G."/>
            <person name="Fraser C.M."/>
            <person name="Munderloh U."/>
            <person name="Dunning-Hotopp J.C."/>
        </authorList>
    </citation>
    <scope>NUCLEOTIDE SEQUENCE [LARGE SCALE GENOMIC DNA]</scope>
    <source>
        <strain evidence="1 2">NCH-1</strain>
    </source>
</reference>
<evidence type="ECO:0000313" key="1">
    <source>
        <dbReference type="EMBL" id="KJV66132.1"/>
    </source>
</evidence>
<comment type="caution">
    <text evidence="1">The sequence shown here is derived from an EMBL/GenBank/DDBJ whole genome shotgun (WGS) entry which is preliminary data.</text>
</comment>
<sequence>MILETQFRVGIFAQFSDAIYAYTCSSQKFLSYDNIKYWCTFLVVLTFQMM</sequence>
<evidence type="ECO:0000313" key="2">
    <source>
        <dbReference type="Proteomes" id="UP000033754"/>
    </source>
</evidence>
<name>A0A0F3NEM5_ANAPH</name>